<dbReference type="PANTHER" id="PTHR30561:SF7">
    <property type="entry name" value="GUANIDINIUM EFFLUX SYSTEM SUBUNIT GDNC-RELATED"/>
    <property type="match status" value="1"/>
</dbReference>
<dbReference type="Proteomes" id="UP000275076">
    <property type="component" value="Unassembled WGS sequence"/>
</dbReference>
<keyword evidence="2" id="KW-1003">Cell membrane</keyword>
<evidence type="ECO:0000313" key="8">
    <source>
        <dbReference type="EMBL" id="RSL29395.1"/>
    </source>
</evidence>
<keyword evidence="5 7" id="KW-0472">Membrane</keyword>
<keyword evidence="9" id="KW-1185">Reference proteome</keyword>
<feature type="transmembrane region" description="Helical" evidence="7">
    <location>
        <begin position="26"/>
        <end position="44"/>
    </location>
</feature>
<feature type="transmembrane region" description="Helical" evidence="7">
    <location>
        <begin position="82"/>
        <end position="100"/>
    </location>
</feature>
<dbReference type="EMBL" id="RBVX01000070">
    <property type="protein sequence ID" value="RSL29395.1"/>
    <property type="molecule type" value="Genomic_DNA"/>
</dbReference>
<evidence type="ECO:0000256" key="3">
    <source>
        <dbReference type="ARBA" id="ARBA00022692"/>
    </source>
</evidence>
<organism evidence="8 9">
    <name type="scientific">Salibacterium salarium</name>
    <dbReference type="NCBI Taxonomy" id="284579"/>
    <lineage>
        <taxon>Bacteria</taxon>
        <taxon>Bacillati</taxon>
        <taxon>Bacillota</taxon>
        <taxon>Bacilli</taxon>
        <taxon>Bacillales</taxon>
        <taxon>Bacillaceae</taxon>
    </lineage>
</organism>
<keyword evidence="3 6" id="KW-0812">Transmembrane</keyword>
<dbReference type="OrthoDB" id="2168659at2"/>
<proteinExistence type="inferred from homology"/>
<dbReference type="Gene3D" id="1.10.3730.20">
    <property type="match status" value="1"/>
</dbReference>
<dbReference type="InterPro" id="IPR000390">
    <property type="entry name" value="Small_drug/metabolite_transptr"/>
</dbReference>
<comment type="caution">
    <text evidence="8">The sequence shown here is derived from an EMBL/GenBank/DDBJ whole genome shotgun (WGS) entry which is preliminary data.</text>
</comment>
<accession>A0A3R9PF70</accession>
<reference evidence="8 9" key="1">
    <citation type="submission" date="2018-10" db="EMBL/GenBank/DDBJ databases">
        <title>Draft genome sequence of Bacillus salarius IM0101, isolated from a hypersaline soil in Inner Mongolia, China.</title>
        <authorList>
            <person name="Yamprayoonswat W."/>
            <person name="Boonvisut S."/>
            <person name="Jumpathong W."/>
            <person name="Sittihan S."/>
            <person name="Ruangsuj P."/>
            <person name="Wanthongcharoen S."/>
            <person name="Thongpramul N."/>
            <person name="Pimmason S."/>
            <person name="Yu B."/>
            <person name="Yasawong M."/>
        </authorList>
    </citation>
    <scope>NUCLEOTIDE SEQUENCE [LARGE SCALE GENOMIC DNA]</scope>
    <source>
        <strain evidence="8 9">IM0101</strain>
    </source>
</reference>
<dbReference type="AlphaFoldDB" id="A0A3R9PF70"/>
<dbReference type="Pfam" id="PF00893">
    <property type="entry name" value="Multi_Drug_Res"/>
    <property type="match status" value="1"/>
</dbReference>
<dbReference type="GO" id="GO:0005886">
    <property type="term" value="C:plasma membrane"/>
    <property type="evidence" value="ECO:0007669"/>
    <property type="project" value="UniProtKB-SubCell"/>
</dbReference>
<keyword evidence="4 7" id="KW-1133">Transmembrane helix</keyword>
<gene>
    <name evidence="8" type="ORF">D7Z54_31475</name>
</gene>
<evidence type="ECO:0000256" key="6">
    <source>
        <dbReference type="RuleBase" id="RU003942"/>
    </source>
</evidence>
<sequence length="109" mass="11862">MQWAKVILAAVFEVGWVIGLKHAVTWWEWSLTLISIYISFHLLVLSGKYLPVGTAYAVFAGLGTVGTVLSDTFLFGEELQPINFVLIGLLLTGVIGLKLAEGQPKEANT</sequence>
<evidence type="ECO:0000256" key="7">
    <source>
        <dbReference type="SAM" id="Phobius"/>
    </source>
</evidence>
<dbReference type="SUPFAM" id="SSF103481">
    <property type="entry name" value="Multidrug resistance efflux transporter EmrE"/>
    <property type="match status" value="1"/>
</dbReference>
<dbReference type="PANTHER" id="PTHR30561">
    <property type="entry name" value="SMR FAMILY PROTON-DEPENDENT DRUG EFFLUX TRANSPORTER SUGE"/>
    <property type="match status" value="1"/>
</dbReference>
<evidence type="ECO:0000256" key="2">
    <source>
        <dbReference type="ARBA" id="ARBA00022475"/>
    </source>
</evidence>
<evidence type="ECO:0000313" key="9">
    <source>
        <dbReference type="Proteomes" id="UP000275076"/>
    </source>
</evidence>
<protein>
    <submittedName>
        <fullName evidence="8">QacE family quaternary ammonium compound efflux SMR transporter</fullName>
    </submittedName>
</protein>
<comment type="similarity">
    <text evidence="6">Belongs to the drug/metabolite transporter (DMT) superfamily. Small multidrug resistance (SMR) (TC 2.A.7.1) family.</text>
</comment>
<comment type="subcellular location">
    <subcellularLocation>
        <location evidence="1 6">Cell membrane</location>
        <topology evidence="1 6">Multi-pass membrane protein</topology>
    </subcellularLocation>
</comment>
<dbReference type="InterPro" id="IPR037185">
    <property type="entry name" value="EmrE-like"/>
</dbReference>
<name>A0A3R9PF70_9BACI</name>
<feature type="transmembrane region" description="Helical" evidence="7">
    <location>
        <begin position="56"/>
        <end position="76"/>
    </location>
</feature>
<dbReference type="InterPro" id="IPR045324">
    <property type="entry name" value="Small_multidrug_res"/>
</dbReference>
<dbReference type="GO" id="GO:0022857">
    <property type="term" value="F:transmembrane transporter activity"/>
    <property type="evidence" value="ECO:0007669"/>
    <property type="project" value="InterPro"/>
</dbReference>
<evidence type="ECO:0000256" key="4">
    <source>
        <dbReference type="ARBA" id="ARBA00022989"/>
    </source>
</evidence>
<evidence type="ECO:0000256" key="1">
    <source>
        <dbReference type="ARBA" id="ARBA00004651"/>
    </source>
</evidence>
<evidence type="ECO:0000256" key="5">
    <source>
        <dbReference type="ARBA" id="ARBA00023136"/>
    </source>
</evidence>